<protein>
    <submittedName>
        <fullName evidence="2">Glycosyltransferase family 2 protein</fullName>
    </submittedName>
</protein>
<dbReference type="Pfam" id="PF00535">
    <property type="entry name" value="Glycos_transf_2"/>
    <property type="match status" value="1"/>
</dbReference>
<gene>
    <name evidence="2" type="ORF">G4L39_02190</name>
</gene>
<organism evidence="2 3">
    <name type="scientific">Limisphaera ngatamarikiensis</name>
    <dbReference type="NCBI Taxonomy" id="1324935"/>
    <lineage>
        <taxon>Bacteria</taxon>
        <taxon>Pseudomonadati</taxon>
        <taxon>Verrucomicrobiota</taxon>
        <taxon>Verrucomicrobiia</taxon>
        <taxon>Limisphaerales</taxon>
        <taxon>Limisphaeraceae</taxon>
        <taxon>Limisphaera</taxon>
    </lineage>
</organism>
<dbReference type="EMBL" id="JAAKYA010000012">
    <property type="protein sequence ID" value="NGO38206.1"/>
    <property type="molecule type" value="Genomic_DNA"/>
</dbReference>
<reference evidence="2 3" key="1">
    <citation type="submission" date="2020-02" db="EMBL/GenBank/DDBJ databases">
        <title>Draft genome sequence of Limisphaera ngatamarikiensis NGM72.4T, a thermophilic Verrucomicrobia grouped in subdivision 3.</title>
        <authorList>
            <person name="Carere C.R."/>
            <person name="Steen J."/>
            <person name="Hugenholtz P."/>
            <person name="Stott M.B."/>
        </authorList>
    </citation>
    <scope>NUCLEOTIDE SEQUENCE [LARGE SCALE GENOMIC DNA]</scope>
    <source>
        <strain evidence="2 3">NGM72.4</strain>
    </source>
</reference>
<dbReference type="RefSeq" id="WP_165105557.1">
    <property type="nucleotide sequence ID" value="NZ_JAAKYA010000012.1"/>
</dbReference>
<evidence type="ECO:0000313" key="3">
    <source>
        <dbReference type="Proteomes" id="UP000477311"/>
    </source>
</evidence>
<dbReference type="PANTHER" id="PTHR48090">
    <property type="entry name" value="UNDECAPRENYL-PHOSPHATE 4-DEOXY-4-FORMAMIDO-L-ARABINOSE TRANSFERASE-RELATED"/>
    <property type="match status" value="1"/>
</dbReference>
<evidence type="ECO:0000313" key="2">
    <source>
        <dbReference type="EMBL" id="NGO38206.1"/>
    </source>
</evidence>
<proteinExistence type="predicted"/>
<name>A0A6M1RF23_9BACT</name>
<dbReference type="SUPFAM" id="SSF53448">
    <property type="entry name" value="Nucleotide-diphospho-sugar transferases"/>
    <property type="match status" value="1"/>
</dbReference>
<accession>A0A6M1RF23</accession>
<dbReference type="InterPro" id="IPR050256">
    <property type="entry name" value="Glycosyltransferase_2"/>
</dbReference>
<dbReference type="CDD" id="cd04179">
    <property type="entry name" value="DPM_DPG-synthase_like"/>
    <property type="match status" value="1"/>
</dbReference>
<dbReference type="InterPro" id="IPR001173">
    <property type="entry name" value="Glyco_trans_2-like"/>
</dbReference>
<keyword evidence="2" id="KW-0808">Transferase</keyword>
<feature type="domain" description="Glycosyltransferase 2-like" evidence="1">
    <location>
        <begin position="9"/>
        <end position="169"/>
    </location>
</feature>
<evidence type="ECO:0000259" key="1">
    <source>
        <dbReference type="Pfam" id="PF00535"/>
    </source>
</evidence>
<dbReference type="InterPro" id="IPR029044">
    <property type="entry name" value="Nucleotide-diphossugar_trans"/>
</dbReference>
<dbReference type="Proteomes" id="UP000477311">
    <property type="component" value="Unassembled WGS sequence"/>
</dbReference>
<sequence length="267" mass="29988">MYRGRKIVVVMPAYNAARTLRQTWAEVRAQEIVDEIILVDDDSRDDTVAIARTLEGVRVHVHPRNRGYGGNQKTCYRLALEAGADIVIMIHPDYQYTPALIPAMASMIANGVYDCVLGSRILGGQALRGGMPLWKYIANRALTLVENWLLGAKLSEYHTGYRAFAADVLRRIDHSVNSDDFVFDNQMLAQILWHGFRIGEVSCPARYFPEASSINFRRSVRYGWGCLRTAFTYRLARWGWIRSPLFPPPVQAGASSSPGTPAHEQST</sequence>
<comment type="caution">
    <text evidence="2">The sequence shown here is derived from an EMBL/GenBank/DDBJ whole genome shotgun (WGS) entry which is preliminary data.</text>
</comment>
<dbReference type="AlphaFoldDB" id="A0A6M1RF23"/>
<dbReference type="Gene3D" id="3.90.550.10">
    <property type="entry name" value="Spore Coat Polysaccharide Biosynthesis Protein SpsA, Chain A"/>
    <property type="match status" value="1"/>
</dbReference>
<keyword evidence="3" id="KW-1185">Reference proteome</keyword>
<dbReference type="GO" id="GO:0016740">
    <property type="term" value="F:transferase activity"/>
    <property type="evidence" value="ECO:0007669"/>
    <property type="project" value="UniProtKB-KW"/>
</dbReference>
<dbReference type="PANTHER" id="PTHR48090:SF7">
    <property type="entry name" value="RFBJ PROTEIN"/>
    <property type="match status" value="1"/>
</dbReference>